<accession>A0ABM4DJH5</accession>
<keyword evidence="1" id="KW-1185">Reference proteome</keyword>
<evidence type="ECO:0000313" key="1">
    <source>
        <dbReference type="Proteomes" id="UP001652625"/>
    </source>
</evidence>
<evidence type="ECO:0000313" key="3">
    <source>
        <dbReference type="RefSeq" id="XP_065674654.1"/>
    </source>
</evidence>
<gene>
    <name evidence="2 3" type="primary">LOC136091254</name>
</gene>
<dbReference type="GeneID" id="136091254"/>
<reference evidence="2 3" key="1">
    <citation type="submission" date="2025-05" db="UniProtKB">
        <authorList>
            <consortium name="RefSeq"/>
        </authorList>
    </citation>
    <scope>IDENTIFICATION</scope>
</reference>
<dbReference type="RefSeq" id="XP_065674654.1">
    <property type="nucleotide sequence ID" value="XM_065818582.1"/>
</dbReference>
<sequence length="204" mass="23811">MSTNPNIQSNSLTGFNLKNSSEIVIQDEVMGLDEEERFDFSIHQKEVEQCKEEPNEHEVQGKEIDQINKNEIPTKLFTQPTLLLKPIVRKSSGRPLNLKQRLFYHAPKRYEKLRPIDRQIISLQWLVSDDDANKAINFCSKLPTTSLKSVIDMRAADPRVNIQQFKQFFDDSAWMGLENQVKNFNTSRCCALCHQEEIHYRKMI</sequence>
<organism evidence="1 2">
    <name type="scientific">Hydra vulgaris</name>
    <name type="common">Hydra</name>
    <name type="synonym">Hydra attenuata</name>
    <dbReference type="NCBI Taxonomy" id="6087"/>
    <lineage>
        <taxon>Eukaryota</taxon>
        <taxon>Metazoa</taxon>
        <taxon>Cnidaria</taxon>
        <taxon>Hydrozoa</taxon>
        <taxon>Hydroidolina</taxon>
        <taxon>Anthoathecata</taxon>
        <taxon>Aplanulata</taxon>
        <taxon>Hydridae</taxon>
        <taxon>Hydra</taxon>
    </lineage>
</organism>
<evidence type="ECO:0000313" key="2">
    <source>
        <dbReference type="RefSeq" id="XP_065674653.1"/>
    </source>
</evidence>
<name>A0ABM4DJH5_HYDVU</name>
<protein>
    <submittedName>
        <fullName evidence="2 3">Uncharacterized protein LOC136091254 isoform X1</fullName>
    </submittedName>
</protein>
<proteinExistence type="predicted"/>
<dbReference type="RefSeq" id="XP_065674653.1">
    <property type="nucleotide sequence ID" value="XM_065818581.1"/>
</dbReference>
<dbReference type="Proteomes" id="UP001652625">
    <property type="component" value="Chromosome 14"/>
</dbReference>